<protein>
    <submittedName>
        <fullName evidence="9">L,D-transpeptidase catalytic domain</fullName>
    </submittedName>
</protein>
<feature type="compositionally biased region" description="Polar residues" evidence="7">
    <location>
        <begin position="41"/>
        <end position="50"/>
    </location>
</feature>
<feature type="region of interest" description="Disordered" evidence="7">
    <location>
        <begin position="38"/>
        <end position="86"/>
    </location>
</feature>
<feature type="active site" description="Nucleophile" evidence="6">
    <location>
        <position position="692"/>
    </location>
</feature>
<dbReference type="Gene3D" id="2.40.440.10">
    <property type="entry name" value="L,D-transpeptidase catalytic domain-like"/>
    <property type="match status" value="1"/>
</dbReference>
<dbReference type="InterPro" id="IPR005490">
    <property type="entry name" value="LD_TPept_cat_dom"/>
</dbReference>
<dbReference type="InterPro" id="IPR050979">
    <property type="entry name" value="LD-transpeptidase"/>
</dbReference>
<dbReference type="GO" id="GO:0018104">
    <property type="term" value="P:peptidoglycan-protein cross-linking"/>
    <property type="evidence" value="ECO:0007669"/>
    <property type="project" value="TreeGrafter"/>
</dbReference>
<evidence type="ECO:0000256" key="1">
    <source>
        <dbReference type="ARBA" id="ARBA00004752"/>
    </source>
</evidence>
<dbReference type="PANTHER" id="PTHR30582:SF2">
    <property type="entry name" value="L,D-TRANSPEPTIDASE YCIB-RELATED"/>
    <property type="match status" value="1"/>
</dbReference>
<dbReference type="Proteomes" id="UP000182471">
    <property type="component" value="Unassembled WGS sequence"/>
</dbReference>
<dbReference type="Pfam" id="PF03734">
    <property type="entry name" value="YkuD"/>
    <property type="match status" value="1"/>
</dbReference>
<evidence type="ECO:0000259" key="8">
    <source>
        <dbReference type="PROSITE" id="PS52029"/>
    </source>
</evidence>
<keyword evidence="10" id="KW-1185">Reference proteome</keyword>
<dbReference type="PROSITE" id="PS52029">
    <property type="entry name" value="LD_TPASE"/>
    <property type="match status" value="1"/>
</dbReference>
<proteinExistence type="predicted"/>
<organism evidence="9 10">
    <name type="scientific">Lachnobacterium bovis</name>
    <dbReference type="NCBI Taxonomy" id="140626"/>
    <lineage>
        <taxon>Bacteria</taxon>
        <taxon>Bacillati</taxon>
        <taxon>Bacillota</taxon>
        <taxon>Clostridia</taxon>
        <taxon>Lachnospirales</taxon>
        <taxon>Lachnospiraceae</taxon>
        <taxon>Lachnobacterium</taxon>
    </lineage>
</organism>
<keyword evidence="3 6" id="KW-0133">Cell shape</keyword>
<evidence type="ECO:0000256" key="5">
    <source>
        <dbReference type="ARBA" id="ARBA00023316"/>
    </source>
</evidence>
<keyword evidence="5 6" id="KW-0961">Cell wall biogenesis/degradation</keyword>
<keyword evidence="2" id="KW-0808">Transferase</keyword>
<dbReference type="RefSeq" id="WP_074730259.1">
    <property type="nucleotide sequence ID" value="NZ_FOGW01000004.1"/>
</dbReference>
<evidence type="ECO:0000256" key="6">
    <source>
        <dbReference type="PROSITE-ProRule" id="PRU01373"/>
    </source>
</evidence>
<dbReference type="PANTHER" id="PTHR30582">
    <property type="entry name" value="L,D-TRANSPEPTIDASE"/>
    <property type="match status" value="1"/>
</dbReference>
<feature type="compositionally biased region" description="Acidic residues" evidence="7">
    <location>
        <begin position="73"/>
        <end position="84"/>
    </location>
</feature>
<reference evidence="10" key="1">
    <citation type="submission" date="2016-10" db="EMBL/GenBank/DDBJ databases">
        <authorList>
            <person name="Varghese N."/>
            <person name="Submissions S."/>
        </authorList>
    </citation>
    <scope>NUCLEOTIDE SEQUENCE [LARGE SCALE GENOMIC DNA]</scope>
    <source>
        <strain evidence="10">S1b</strain>
    </source>
</reference>
<evidence type="ECO:0000313" key="9">
    <source>
        <dbReference type="EMBL" id="SER41023.1"/>
    </source>
</evidence>
<dbReference type="InterPro" id="IPR038063">
    <property type="entry name" value="Transpep_catalytic_dom"/>
</dbReference>
<feature type="domain" description="L,D-TPase catalytic" evidence="8">
    <location>
        <begin position="594"/>
        <end position="716"/>
    </location>
</feature>
<comment type="pathway">
    <text evidence="1 6">Cell wall biogenesis; peptidoglycan biosynthesis.</text>
</comment>
<feature type="active site" description="Proton donor/acceptor" evidence="6">
    <location>
        <position position="666"/>
    </location>
</feature>
<dbReference type="GO" id="GO:0005576">
    <property type="term" value="C:extracellular region"/>
    <property type="evidence" value="ECO:0007669"/>
    <property type="project" value="TreeGrafter"/>
</dbReference>
<sequence>MHRDKDIGLKILKIICSAGIIAATFNVGNLKNVRAEEIKENSNQQDVENGSNLEKEEQLEKSNEESKLYTNEQSDELQSFEEEKDVPRVEPISPVYEGVDYSAVYDYHYYIENNPDVREEYPYNPSAVFEHFIRFGMSEGRLSSPNFDVKSYKNANPDLRAAFGNNLVKYYKHYVQYGQYENRVATGCETLQKTISSYNGKDYSAVYDYDYYKLHNKDLEKAFGDNDALYIKHFAEFGMNEQRQAKESFDPKSYRYAYPDLRAHFRRNYKMYYEHYINHGLRENRKDTTGVTELRNPLTRVNNEDYSKVYDYHYYIENNPDIKAFYGDDDAGALEHFYKFGMREQRKANDTFDVRSYRYEYMDLRGAFFSDYAQYYRHYIKHGAAEGRHTSGVTSLQGIITKINGIDYSKVYNFHEYINRYPDLKRLYADDDAGAIKHFAEFGMREQRKGNDTFDVRSYRYEYRDLRLIFRNNYPEYYKHYINHGAAEGRHTSGVTTLQNPVTVYGGIELAPIYDYYFYSSHYPDLVRAYGDDDVSLLEHFGGIGIIEGRQAKAQFDQNLYNDVKERLHPTPPPIVGTDAMINIAQRYSSPSPYLILVDRSRHKVGIFSGSQGRWGEVDYFLCGDGKASTPTVEGLFHIVNKKPYFDSGSARCWYATRIYKGYLFHSVLYTQTSSPTHIKDGRLGVGVSHGCVRLDINKAKWIYDNIPIGTTVVIYS</sequence>
<evidence type="ECO:0000256" key="7">
    <source>
        <dbReference type="SAM" id="MobiDB-lite"/>
    </source>
</evidence>
<dbReference type="SUPFAM" id="SSF141523">
    <property type="entry name" value="L,D-transpeptidase catalytic domain-like"/>
    <property type="match status" value="1"/>
</dbReference>
<dbReference type="GO" id="GO:0008360">
    <property type="term" value="P:regulation of cell shape"/>
    <property type="evidence" value="ECO:0007669"/>
    <property type="project" value="UniProtKB-UniRule"/>
</dbReference>
<accession>A0A1H9P0B0</accession>
<evidence type="ECO:0000256" key="2">
    <source>
        <dbReference type="ARBA" id="ARBA00022679"/>
    </source>
</evidence>
<evidence type="ECO:0000256" key="4">
    <source>
        <dbReference type="ARBA" id="ARBA00022984"/>
    </source>
</evidence>
<evidence type="ECO:0000256" key="3">
    <source>
        <dbReference type="ARBA" id="ARBA00022960"/>
    </source>
</evidence>
<name>A0A1H9P0B0_9FIRM</name>
<evidence type="ECO:0000313" key="10">
    <source>
        <dbReference type="Proteomes" id="UP000182471"/>
    </source>
</evidence>
<gene>
    <name evidence="9" type="ORF">SAMN02910429_00010</name>
</gene>
<dbReference type="AlphaFoldDB" id="A0A1H9P0B0"/>
<keyword evidence="4 6" id="KW-0573">Peptidoglycan synthesis</keyword>
<dbReference type="UniPathway" id="UPA00219"/>
<dbReference type="GO" id="GO:0071555">
    <property type="term" value="P:cell wall organization"/>
    <property type="evidence" value="ECO:0007669"/>
    <property type="project" value="UniProtKB-UniRule"/>
</dbReference>
<dbReference type="EMBL" id="FOGW01000004">
    <property type="protein sequence ID" value="SER41023.1"/>
    <property type="molecule type" value="Genomic_DNA"/>
</dbReference>
<feature type="compositionally biased region" description="Basic and acidic residues" evidence="7">
    <location>
        <begin position="53"/>
        <end position="67"/>
    </location>
</feature>
<dbReference type="GO" id="GO:0016740">
    <property type="term" value="F:transferase activity"/>
    <property type="evidence" value="ECO:0007669"/>
    <property type="project" value="UniProtKB-KW"/>
</dbReference>
<dbReference type="GO" id="GO:0071972">
    <property type="term" value="F:peptidoglycan L,D-transpeptidase activity"/>
    <property type="evidence" value="ECO:0007669"/>
    <property type="project" value="TreeGrafter"/>
</dbReference>
<dbReference type="CDD" id="cd16913">
    <property type="entry name" value="YkuD_like"/>
    <property type="match status" value="1"/>
</dbReference>